<accession>A0ABQ3IML7</accession>
<protein>
    <recommendedName>
        <fullName evidence="3">SapC family protein</fullName>
    </recommendedName>
</protein>
<dbReference type="EMBL" id="BNAH01000005">
    <property type="protein sequence ID" value="GHE86936.1"/>
    <property type="molecule type" value="Genomic_DNA"/>
</dbReference>
<proteinExistence type="predicted"/>
<organism evidence="1 2">
    <name type="scientific">Thalassotalea profundi</name>
    <dbReference type="NCBI Taxonomy" id="2036687"/>
    <lineage>
        <taxon>Bacteria</taxon>
        <taxon>Pseudomonadati</taxon>
        <taxon>Pseudomonadota</taxon>
        <taxon>Gammaproteobacteria</taxon>
        <taxon>Alteromonadales</taxon>
        <taxon>Colwelliaceae</taxon>
        <taxon>Thalassotalea</taxon>
    </lineage>
</organism>
<evidence type="ECO:0008006" key="3">
    <source>
        <dbReference type="Google" id="ProtNLM"/>
    </source>
</evidence>
<dbReference type="Pfam" id="PF07277">
    <property type="entry name" value="SapC"/>
    <property type="match status" value="1"/>
</dbReference>
<name>A0ABQ3IML7_9GAMM</name>
<dbReference type="RefSeq" id="WP_189377670.1">
    <property type="nucleotide sequence ID" value="NZ_BNAH01000005.1"/>
</dbReference>
<sequence>MFKFESLDALKHQQLRVMPCQLMDRKNQVHLIDIFPAEIALLAQELPLFFNKDSETGQFNLITLMGLTIDENLLIENSQWCGRYLPLKFQAQPFYLLPAELEQSSPQENKQDSTLMNIVIDRADDRVQELSGEKLFNDGVPSEYLKNRIKILKQITEGYTELDSLTAFYLENELIEPLTLDITLNNKQKLSITGLYTIHRALLTEKIEQQDKSMPDSVFQQTQLNSLANQTRAYLNMAKHILDSQVHVKRLIELKNKLCEVS</sequence>
<gene>
    <name evidence="1" type="ORF">GCM10011501_15240</name>
</gene>
<evidence type="ECO:0000313" key="1">
    <source>
        <dbReference type="EMBL" id="GHE86936.1"/>
    </source>
</evidence>
<comment type="caution">
    <text evidence="1">The sequence shown here is derived from an EMBL/GenBank/DDBJ whole genome shotgun (WGS) entry which is preliminary data.</text>
</comment>
<keyword evidence="2" id="KW-1185">Reference proteome</keyword>
<evidence type="ECO:0000313" key="2">
    <source>
        <dbReference type="Proteomes" id="UP000626370"/>
    </source>
</evidence>
<reference evidence="2" key="1">
    <citation type="journal article" date="2019" name="Int. J. Syst. Evol. Microbiol.">
        <title>The Global Catalogue of Microorganisms (GCM) 10K type strain sequencing project: providing services to taxonomists for standard genome sequencing and annotation.</title>
        <authorList>
            <consortium name="The Broad Institute Genomics Platform"/>
            <consortium name="The Broad Institute Genome Sequencing Center for Infectious Disease"/>
            <person name="Wu L."/>
            <person name="Ma J."/>
        </authorList>
    </citation>
    <scope>NUCLEOTIDE SEQUENCE [LARGE SCALE GENOMIC DNA]</scope>
    <source>
        <strain evidence="2">CGMCC 1.15922</strain>
    </source>
</reference>
<dbReference type="InterPro" id="IPR010836">
    <property type="entry name" value="SapC"/>
</dbReference>
<dbReference type="Proteomes" id="UP000626370">
    <property type="component" value="Unassembled WGS sequence"/>
</dbReference>